<gene>
    <name evidence="8" type="ORF">KUTeg_007126</name>
</gene>
<feature type="compositionally biased region" description="Basic and acidic residues" evidence="6">
    <location>
        <begin position="226"/>
        <end position="236"/>
    </location>
</feature>
<evidence type="ECO:0000256" key="6">
    <source>
        <dbReference type="SAM" id="MobiDB-lite"/>
    </source>
</evidence>
<feature type="compositionally biased region" description="Low complexity" evidence="6">
    <location>
        <begin position="407"/>
        <end position="420"/>
    </location>
</feature>
<proteinExistence type="predicted"/>
<dbReference type="Gene3D" id="1.25.40.20">
    <property type="entry name" value="Ankyrin repeat-containing domain"/>
    <property type="match status" value="1"/>
</dbReference>
<evidence type="ECO:0000256" key="2">
    <source>
        <dbReference type="ARBA" id="ARBA00022737"/>
    </source>
</evidence>
<feature type="compositionally biased region" description="Polar residues" evidence="6">
    <location>
        <begin position="390"/>
        <end position="400"/>
    </location>
</feature>
<dbReference type="PROSITE" id="PS50088">
    <property type="entry name" value="ANK_REPEAT"/>
    <property type="match status" value="2"/>
</dbReference>
<feature type="region of interest" description="Disordered" evidence="6">
    <location>
        <begin position="434"/>
        <end position="482"/>
    </location>
</feature>
<sequence>MAEIIEGAPVAAENIENMDETKPFNNTSDEEEEEEGMEEELYEVERIVGISKAGNKTTYKVRWRGYGPSDDTWEPIENLQSCLDLIEDFENKKEIIKRKRAEERKKRKALMEGRLTSDDEENINGNTEITEKPNTELKDTFWKDLEEGRLNLFTMPDMYSRVKGGGRSTVNTPDKKSKNTSSEGEKSEKKSVKSRSESKENRRKSRERDKRSKTRKKLHQSHSKIKTPEDSHDSDYSIKSTSDDSEISCLSKPISEVEMTENSIIEMENLDKSEITQNDKIIKPEKIVTEDESRTSYNSLSASSSTGNIAEDSKVRTSDVKSDNYKPAKIEWPSKVKTKPVKDSNKSKLEKVEKLKKDHIEIEKPASPLKSYLSGGSTPPRKPEIVSANRPVQGTFSADQNCRIDKNSSSSSTTSSSFSFTDSKNMSTFVGLKRKRNHSEVSNHSNNNSAKVCKQRKDSESSKDSGISSNSSPNSYTNCLDIDVRGNKSNKRKDSVEFPQPLDDIWNGSVLPLLPEDTKSHERGADLSFDIELDDIDLDSLDKEKQVRPGRMTICMNIDEMTSNGIICYTCIKFEILEYIFFMINKFDVDATDDLGITLLMYSAQNGYDDIGELLVNNGANVNAQQKTGTTSLMLACEHAHICTVALLVELGANVNLQQTTGETALMKAVRRGHKQIVSITLNSTAKIISALFPIQCFPLCEGEKFVINFKHELQPHTPGRCWISINVLDIYKCIYFEFISGVGYLLFVSHARITSRDIKCRFYGPCAEANFVLSFCPLQQGRNEIIINTIPAPNSKAKLVVCAYKAQLIDKFVIFGKSLI</sequence>
<dbReference type="PROSITE" id="PS00598">
    <property type="entry name" value="CHROMO_1"/>
    <property type="match status" value="1"/>
</dbReference>
<evidence type="ECO:0000256" key="4">
    <source>
        <dbReference type="ARBA" id="ARBA00023242"/>
    </source>
</evidence>
<keyword evidence="3 5" id="KW-0040">ANK repeat</keyword>
<feature type="domain" description="Chromo" evidence="7">
    <location>
        <begin position="42"/>
        <end position="101"/>
    </location>
</feature>
<feature type="region of interest" description="Disordered" evidence="6">
    <location>
        <begin position="103"/>
        <end position="140"/>
    </location>
</feature>
<dbReference type="Pfam" id="PF12796">
    <property type="entry name" value="Ank_2"/>
    <property type="match status" value="1"/>
</dbReference>
<dbReference type="PROSITE" id="PS50297">
    <property type="entry name" value="ANK_REP_REGION"/>
    <property type="match status" value="2"/>
</dbReference>
<evidence type="ECO:0000259" key="7">
    <source>
        <dbReference type="PROSITE" id="PS50013"/>
    </source>
</evidence>
<dbReference type="PANTHER" id="PTHR23206">
    <property type="entry name" value="MASK PROTEIN"/>
    <property type="match status" value="1"/>
</dbReference>
<feature type="compositionally biased region" description="Basic and acidic residues" evidence="6">
    <location>
        <begin position="173"/>
        <end position="210"/>
    </location>
</feature>
<feature type="compositionally biased region" description="Basic residues" evidence="6">
    <location>
        <begin position="211"/>
        <end position="225"/>
    </location>
</feature>
<dbReference type="InterPro" id="IPR016197">
    <property type="entry name" value="Chromo-like_dom_sf"/>
</dbReference>
<feature type="repeat" description="ANK" evidence="5">
    <location>
        <begin position="595"/>
        <end position="627"/>
    </location>
</feature>
<evidence type="ECO:0000313" key="9">
    <source>
        <dbReference type="Proteomes" id="UP001217089"/>
    </source>
</evidence>
<dbReference type="Gene3D" id="2.40.50.40">
    <property type="match status" value="1"/>
</dbReference>
<feature type="region of interest" description="Disordered" evidence="6">
    <location>
        <begin position="1"/>
        <end position="37"/>
    </location>
</feature>
<evidence type="ECO:0000256" key="5">
    <source>
        <dbReference type="PROSITE-ProRule" id="PRU00023"/>
    </source>
</evidence>
<dbReference type="Pfam" id="PF00385">
    <property type="entry name" value="Chromo"/>
    <property type="match status" value="1"/>
</dbReference>
<comment type="caution">
    <text evidence="8">The sequence shown here is derived from an EMBL/GenBank/DDBJ whole genome shotgun (WGS) entry which is preliminary data.</text>
</comment>
<feature type="region of interest" description="Disordered" evidence="6">
    <location>
        <begin position="153"/>
        <end position="254"/>
    </location>
</feature>
<dbReference type="Proteomes" id="UP001217089">
    <property type="component" value="Unassembled WGS sequence"/>
</dbReference>
<keyword evidence="4" id="KW-0539">Nucleus</keyword>
<dbReference type="CDD" id="cd00024">
    <property type="entry name" value="CD_CSD"/>
    <property type="match status" value="1"/>
</dbReference>
<dbReference type="SMART" id="SM00298">
    <property type="entry name" value="CHROMO"/>
    <property type="match status" value="1"/>
</dbReference>
<dbReference type="InterPro" id="IPR002110">
    <property type="entry name" value="Ankyrin_rpt"/>
</dbReference>
<dbReference type="SMART" id="SM00248">
    <property type="entry name" value="ANK"/>
    <property type="match status" value="3"/>
</dbReference>
<feature type="compositionally biased region" description="Basic and acidic residues" evidence="6">
    <location>
        <begin position="103"/>
        <end position="117"/>
    </location>
</feature>
<name>A0ABQ9FCD2_TEGGR</name>
<feature type="repeat" description="ANK" evidence="5">
    <location>
        <begin position="628"/>
        <end position="660"/>
    </location>
</feature>
<comment type="subcellular location">
    <subcellularLocation>
        <location evidence="1">Nucleus</location>
    </subcellularLocation>
</comment>
<keyword evidence="9" id="KW-1185">Reference proteome</keyword>
<keyword evidence="2" id="KW-0677">Repeat</keyword>
<evidence type="ECO:0000256" key="3">
    <source>
        <dbReference type="ARBA" id="ARBA00023043"/>
    </source>
</evidence>
<dbReference type="SUPFAM" id="SSF48403">
    <property type="entry name" value="Ankyrin repeat"/>
    <property type="match status" value="1"/>
</dbReference>
<feature type="region of interest" description="Disordered" evidence="6">
    <location>
        <begin position="268"/>
        <end position="420"/>
    </location>
</feature>
<evidence type="ECO:0000313" key="8">
    <source>
        <dbReference type="EMBL" id="KAJ8314976.1"/>
    </source>
</evidence>
<feature type="compositionally biased region" description="Basic and acidic residues" evidence="6">
    <location>
        <begin position="311"/>
        <end position="364"/>
    </location>
</feature>
<dbReference type="SUPFAM" id="SSF54160">
    <property type="entry name" value="Chromo domain-like"/>
    <property type="match status" value="1"/>
</dbReference>
<feature type="compositionally biased region" description="Basic and acidic residues" evidence="6">
    <location>
        <begin position="280"/>
        <end position="294"/>
    </location>
</feature>
<dbReference type="EMBL" id="JARBDR010000337">
    <property type="protein sequence ID" value="KAJ8314976.1"/>
    <property type="molecule type" value="Genomic_DNA"/>
</dbReference>
<dbReference type="InterPro" id="IPR000953">
    <property type="entry name" value="Chromo/chromo_shadow_dom"/>
</dbReference>
<dbReference type="PROSITE" id="PS50013">
    <property type="entry name" value="CHROMO_2"/>
    <property type="match status" value="1"/>
</dbReference>
<feature type="compositionally biased region" description="Low complexity" evidence="6">
    <location>
        <begin position="295"/>
        <end position="305"/>
    </location>
</feature>
<protein>
    <recommendedName>
        <fullName evidence="7">Chromo domain-containing protein</fullName>
    </recommendedName>
</protein>
<organism evidence="8 9">
    <name type="scientific">Tegillarca granosa</name>
    <name type="common">Malaysian cockle</name>
    <name type="synonym">Anadara granosa</name>
    <dbReference type="NCBI Taxonomy" id="220873"/>
    <lineage>
        <taxon>Eukaryota</taxon>
        <taxon>Metazoa</taxon>
        <taxon>Spiralia</taxon>
        <taxon>Lophotrochozoa</taxon>
        <taxon>Mollusca</taxon>
        <taxon>Bivalvia</taxon>
        <taxon>Autobranchia</taxon>
        <taxon>Pteriomorphia</taxon>
        <taxon>Arcoida</taxon>
        <taxon>Arcoidea</taxon>
        <taxon>Arcidae</taxon>
        <taxon>Tegillarca</taxon>
    </lineage>
</organism>
<reference evidence="8 9" key="1">
    <citation type="submission" date="2022-12" db="EMBL/GenBank/DDBJ databases">
        <title>Chromosome-level genome of Tegillarca granosa.</title>
        <authorList>
            <person name="Kim J."/>
        </authorList>
    </citation>
    <scope>NUCLEOTIDE SEQUENCE [LARGE SCALE GENOMIC DNA]</scope>
    <source>
        <strain evidence="8">Teg-2019</strain>
        <tissue evidence="8">Adductor muscle</tissue>
    </source>
</reference>
<dbReference type="InterPro" id="IPR036770">
    <property type="entry name" value="Ankyrin_rpt-contain_sf"/>
</dbReference>
<accession>A0ABQ9FCD2</accession>
<feature type="compositionally biased region" description="Low complexity" evidence="6">
    <location>
        <begin position="464"/>
        <end position="478"/>
    </location>
</feature>
<feature type="compositionally biased region" description="Basic and acidic residues" evidence="6">
    <location>
        <begin position="129"/>
        <end position="140"/>
    </location>
</feature>
<feature type="compositionally biased region" description="Acidic residues" evidence="6">
    <location>
        <begin position="28"/>
        <end position="37"/>
    </location>
</feature>
<dbReference type="InterPro" id="IPR023779">
    <property type="entry name" value="Chromodomain_CS"/>
</dbReference>
<dbReference type="InterPro" id="IPR051631">
    <property type="entry name" value="Ankyrin-KH/SAM_domain"/>
</dbReference>
<dbReference type="PANTHER" id="PTHR23206:SF8">
    <property type="entry name" value="ANKYRIN REPEAT AND KH DOMAIN-CONTAINING 1"/>
    <property type="match status" value="1"/>
</dbReference>
<evidence type="ECO:0000256" key="1">
    <source>
        <dbReference type="ARBA" id="ARBA00004123"/>
    </source>
</evidence>
<feature type="compositionally biased region" description="Low complexity" evidence="6">
    <location>
        <begin position="440"/>
        <end position="449"/>
    </location>
</feature>
<dbReference type="InterPro" id="IPR023780">
    <property type="entry name" value="Chromo_domain"/>
</dbReference>